<feature type="region of interest" description="Disordered" evidence="1">
    <location>
        <begin position="36"/>
        <end position="57"/>
    </location>
</feature>
<evidence type="ECO:0000256" key="1">
    <source>
        <dbReference type="SAM" id="MobiDB-lite"/>
    </source>
</evidence>
<sequence>MDGTTSAAKYPNNPDGKDQHAHLLRQHKRVCRKRDEVPTENIERNNMEVEEPRSDSHAALGFSQSTARLELVNQDERLGFYTSHYQPARNGCKAVDMNNLENITVQCNTLKNMITQTISNLRKMETDVEWINKTCIELIDRLK</sequence>
<gene>
    <name evidence="2" type="ORF">BJ508DRAFT_315799</name>
</gene>
<feature type="compositionally biased region" description="Basic and acidic residues" evidence="1">
    <location>
        <begin position="36"/>
        <end position="56"/>
    </location>
</feature>
<keyword evidence="3" id="KW-1185">Reference proteome</keyword>
<feature type="region of interest" description="Disordered" evidence="1">
    <location>
        <begin position="1"/>
        <end position="21"/>
    </location>
</feature>
<protein>
    <submittedName>
        <fullName evidence="2">Uncharacterized protein</fullName>
    </submittedName>
</protein>
<evidence type="ECO:0000313" key="3">
    <source>
        <dbReference type="Proteomes" id="UP000275078"/>
    </source>
</evidence>
<name>A0A3N4HGN3_ASCIM</name>
<dbReference type="AlphaFoldDB" id="A0A3N4HGN3"/>
<proteinExistence type="predicted"/>
<reference evidence="2 3" key="1">
    <citation type="journal article" date="2018" name="Nat. Ecol. Evol.">
        <title>Pezizomycetes genomes reveal the molecular basis of ectomycorrhizal truffle lifestyle.</title>
        <authorList>
            <person name="Murat C."/>
            <person name="Payen T."/>
            <person name="Noel B."/>
            <person name="Kuo A."/>
            <person name="Morin E."/>
            <person name="Chen J."/>
            <person name="Kohler A."/>
            <person name="Krizsan K."/>
            <person name="Balestrini R."/>
            <person name="Da Silva C."/>
            <person name="Montanini B."/>
            <person name="Hainaut M."/>
            <person name="Levati E."/>
            <person name="Barry K.W."/>
            <person name="Belfiori B."/>
            <person name="Cichocki N."/>
            <person name="Clum A."/>
            <person name="Dockter R.B."/>
            <person name="Fauchery L."/>
            <person name="Guy J."/>
            <person name="Iotti M."/>
            <person name="Le Tacon F."/>
            <person name="Lindquist E.A."/>
            <person name="Lipzen A."/>
            <person name="Malagnac F."/>
            <person name="Mello A."/>
            <person name="Molinier V."/>
            <person name="Miyauchi S."/>
            <person name="Poulain J."/>
            <person name="Riccioni C."/>
            <person name="Rubini A."/>
            <person name="Sitrit Y."/>
            <person name="Splivallo R."/>
            <person name="Traeger S."/>
            <person name="Wang M."/>
            <person name="Zifcakova L."/>
            <person name="Wipf D."/>
            <person name="Zambonelli A."/>
            <person name="Paolocci F."/>
            <person name="Nowrousian M."/>
            <person name="Ottonello S."/>
            <person name="Baldrian P."/>
            <person name="Spatafora J.W."/>
            <person name="Henrissat B."/>
            <person name="Nagy L.G."/>
            <person name="Aury J.M."/>
            <person name="Wincker P."/>
            <person name="Grigoriev I.V."/>
            <person name="Bonfante P."/>
            <person name="Martin F.M."/>
        </authorList>
    </citation>
    <scope>NUCLEOTIDE SEQUENCE [LARGE SCALE GENOMIC DNA]</scope>
    <source>
        <strain evidence="2 3">RN42</strain>
    </source>
</reference>
<evidence type="ECO:0000313" key="2">
    <source>
        <dbReference type="EMBL" id="RPA71240.1"/>
    </source>
</evidence>
<dbReference type="Proteomes" id="UP000275078">
    <property type="component" value="Unassembled WGS sequence"/>
</dbReference>
<dbReference type="EMBL" id="ML119955">
    <property type="protein sequence ID" value="RPA71240.1"/>
    <property type="molecule type" value="Genomic_DNA"/>
</dbReference>
<accession>A0A3N4HGN3</accession>
<organism evidence="2 3">
    <name type="scientific">Ascobolus immersus RN42</name>
    <dbReference type="NCBI Taxonomy" id="1160509"/>
    <lineage>
        <taxon>Eukaryota</taxon>
        <taxon>Fungi</taxon>
        <taxon>Dikarya</taxon>
        <taxon>Ascomycota</taxon>
        <taxon>Pezizomycotina</taxon>
        <taxon>Pezizomycetes</taxon>
        <taxon>Pezizales</taxon>
        <taxon>Ascobolaceae</taxon>
        <taxon>Ascobolus</taxon>
    </lineage>
</organism>